<dbReference type="Gene3D" id="3.40.50.1110">
    <property type="entry name" value="SGNH hydrolase"/>
    <property type="match status" value="1"/>
</dbReference>
<feature type="signal peptide" evidence="2">
    <location>
        <begin position="1"/>
        <end position="24"/>
    </location>
</feature>
<dbReference type="GO" id="GO:0016298">
    <property type="term" value="F:lipase activity"/>
    <property type="evidence" value="ECO:0007669"/>
    <property type="project" value="TreeGrafter"/>
</dbReference>
<sequence length="106" mass="11909">MISLRFYLCFLVLHASISIQTTQCHGEISLPKNHVALFIFGDSEVDAGNNNYINTTTDFQANYSPYEENFFRYPTGRSSNGRLITDFIGAGVLDETRKGLVHILSD</sequence>
<dbReference type="OMA" id="ENFFRYP"/>
<protein>
    <recommendedName>
        <fullName evidence="5">GDSL esterase/lipase</fullName>
    </recommendedName>
</protein>
<dbReference type="InterPro" id="IPR044552">
    <property type="entry name" value="GLIP1-5/GLL25"/>
</dbReference>
<dbReference type="InterPro" id="IPR036514">
    <property type="entry name" value="SGNH_hydro_sf"/>
</dbReference>
<feature type="chain" id="PRO_5029445853" description="GDSL esterase/lipase" evidence="2">
    <location>
        <begin position="25"/>
        <end position="106"/>
    </location>
</feature>
<evidence type="ECO:0008006" key="5">
    <source>
        <dbReference type="Google" id="ProtNLM"/>
    </source>
</evidence>
<dbReference type="Gramene" id="QL04p014348:mrna">
    <property type="protein sequence ID" value="QL04p014348:mrna"/>
    <property type="gene ID" value="QL04p014348"/>
</dbReference>
<dbReference type="InParanoid" id="A0A7N2LE34"/>
<accession>A0A7N2LE34</accession>
<organism evidence="3 4">
    <name type="scientific">Quercus lobata</name>
    <name type="common">Valley oak</name>
    <dbReference type="NCBI Taxonomy" id="97700"/>
    <lineage>
        <taxon>Eukaryota</taxon>
        <taxon>Viridiplantae</taxon>
        <taxon>Streptophyta</taxon>
        <taxon>Embryophyta</taxon>
        <taxon>Tracheophyta</taxon>
        <taxon>Spermatophyta</taxon>
        <taxon>Magnoliopsida</taxon>
        <taxon>eudicotyledons</taxon>
        <taxon>Gunneridae</taxon>
        <taxon>Pentapetalae</taxon>
        <taxon>rosids</taxon>
        <taxon>fabids</taxon>
        <taxon>Fagales</taxon>
        <taxon>Fagaceae</taxon>
        <taxon>Quercus</taxon>
    </lineage>
</organism>
<evidence type="ECO:0000256" key="1">
    <source>
        <dbReference type="ARBA" id="ARBA00022729"/>
    </source>
</evidence>
<reference evidence="3" key="2">
    <citation type="submission" date="2021-01" db="UniProtKB">
        <authorList>
            <consortium name="EnsemblPlants"/>
        </authorList>
    </citation>
    <scope>IDENTIFICATION</scope>
</reference>
<evidence type="ECO:0000313" key="4">
    <source>
        <dbReference type="Proteomes" id="UP000594261"/>
    </source>
</evidence>
<keyword evidence="1 2" id="KW-0732">Signal</keyword>
<dbReference type="Proteomes" id="UP000594261">
    <property type="component" value="Chromosome 4"/>
</dbReference>
<dbReference type="EMBL" id="LRBV02000004">
    <property type="status" value="NOT_ANNOTATED_CDS"/>
    <property type="molecule type" value="Genomic_DNA"/>
</dbReference>
<proteinExistence type="predicted"/>
<name>A0A7N2LE34_QUELO</name>
<dbReference type="PANTHER" id="PTHR45966">
    <property type="entry name" value="GDSL-LIKE LIPASE/ACYLHYDROLASE"/>
    <property type="match status" value="1"/>
</dbReference>
<evidence type="ECO:0000313" key="3">
    <source>
        <dbReference type="EnsemblPlants" id="QL04p014348:mrna"/>
    </source>
</evidence>
<reference evidence="3 4" key="1">
    <citation type="journal article" date="2016" name="G3 (Bethesda)">
        <title>First Draft Assembly and Annotation of the Genome of a California Endemic Oak Quercus lobata Nee (Fagaceae).</title>
        <authorList>
            <person name="Sork V.L."/>
            <person name="Fitz-Gibbon S.T."/>
            <person name="Puiu D."/>
            <person name="Crepeau M."/>
            <person name="Gugger P.F."/>
            <person name="Sherman R."/>
            <person name="Stevens K."/>
            <person name="Langley C.H."/>
            <person name="Pellegrini M."/>
            <person name="Salzberg S.L."/>
        </authorList>
    </citation>
    <scope>NUCLEOTIDE SEQUENCE [LARGE SCALE GENOMIC DNA]</scope>
    <source>
        <strain evidence="3 4">cv. SW786</strain>
    </source>
</reference>
<dbReference type="AlphaFoldDB" id="A0A7N2LE34"/>
<evidence type="ECO:0000256" key="2">
    <source>
        <dbReference type="SAM" id="SignalP"/>
    </source>
</evidence>
<keyword evidence="4" id="KW-1185">Reference proteome</keyword>
<dbReference type="PANTHER" id="PTHR45966:SF4">
    <property type="entry name" value="GDSL ESTERASE_LIPASE 5"/>
    <property type="match status" value="1"/>
</dbReference>
<dbReference type="EnsemblPlants" id="QL04p014348:mrna">
    <property type="protein sequence ID" value="QL04p014348:mrna"/>
    <property type="gene ID" value="QL04p014348"/>
</dbReference>